<dbReference type="OrthoDB" id="10399296at2759"/>
<protein>
    <submittedName>
        <fullName evidence="2">Uncharacterized protein</fullName>
    </submittedName>
</protein>
<dbReference type="VEuPathDB" id="FungiDB:ATEG_06121"/>
<feature type="compositionally biased region" description="Polar residues" evidence="1">
    <location>
        <begin position="133"/>
        <end position="142"/>
    </location>
</feature>
<sequence length="490" mass="55930">MDAEEKRQIDLEKMPPPRGTELEQRNYLRIEAVKFVNLANAATYAHYSEHLSFFGDFDDRTGAHRGPDKEKTIKRKLQSTIRELNRIFAMEMKEQGPRIRATATEMLDNGDNISETSDSSSAESRLSAHSGSYESDVQSETNRSVDEDSRGASEQAEFNPWDTYLPRELRPAYNAPAARHMSMAKYEKLIMKKQRRWLGQGPRSEFSTDLFLAIIYKQTAEWHQISETHLGNVLQATHHFIGEALEHNLPKDIRVKVMRYIISPRLHNLQKSARQRLEELLDCHRKEAHAFLDALPTFTPSEEPTVPIPTSFISDYVSKLTGSVQSDKLHNFFAKLGDRGHQGERSEEGKVALEILELLLATKIPQPLLHVLKTYLNEAQSSQTEKIQMPGPEQEAARRLIDHTDRFYKMTVFSFFGYVNAMIVRGQIMRGLREQIFTMGIVDGMYSNDLQLVAGESPGVIAERGRLETEIETLQHARQVLEGCTLDVGW</sequence>
<organism evidence="2 3">
    <name type="scientific">Aspergillus terreus</name>
    <dbReference type="NCBI Taxonomy" id="33178"/>
    <lineage>
        <taxon>Eukaryota</taxon>
        <taxon>Fungi</taxon>
        <taxon>Dikarya</taxon>
        <taxon>Ascomycota</taxon>
        <taxon>Pezizomycotina</taxon>
        <taxon>Eurotiomycetes</taxon>
        <taxon>Eurotiomycetidae</taxon>
        <taxon>Eurotiales</taxon>
        <taxon>Aspergillaceae</taxon>
        <taxon>Aspergillus</taxon>
        <taxon>Aspergillus subgen. Circumdati</taxon>
    </lineage>
</organism>
<name>A0A5M3Z9I8_ASPTE</name>
<accession>A0A5M3Z9I8</accession>
<gene>
    <name evidence="2" type="ORF">ATEIFO6365_0007050800</name>
</gene>
<evidence type="ECO:0000313" key="3">
    <source>
        <dbReference type="Proteomes" id="UP000452235"/>
    </source>
</evidence>
<keyword evidence="3" id="KW-1185">Reference proteome</keyword>
<dbReference type="AlphaFoldDB" id="A0A5M3Z9I8"/>
<comment type="caution">
    <text evidence="2">The sequence shown here is derived from an EMBL/GenBank/DDBJ whole genome shotgun (WGS) entry which is preliminary data.</text>
</comment>
<feature type="compositionally biased region" description="Low complexity" evidence="1">
    <location>
        <begin position="114"/>
        <end position="132"/>
    </location>
</feature>
<dbReference type="InterPro" id="IPR020850">
    <property type="entry name" value="GED_dom"/>
</dbReference>
<dbReference type="PROSITE" id="PS51388">
    <property type="entry name" value="GED"/>
    <property type="match status" value="1"/>
</dbReference>
<feature type="region of interest" description="Disordered" evidence="1">
    <location>
        <begin position="105"/>
        <end position="158"/>
    </location>
</feature>
<evidence type="ECO:0000313" key="2">
    <source>
        <dbReference type="EMBL" id="GFF17959.1"/>
    </source>
</evidence>
<proteinExistence type="predicted"/>
<dbReference type="EMBL" id="BLJY01000007">
    <property type="protein sequence ID" value="GFF17959.1"/>
    <property type="molecule type" value="Genomic_DNA"/>
</dbReference>
<dbReference type="Proteomes" id="UP000452235">
    <property type="component" value="Unassembled WGS sequence"/>
</dbReference>
<reference evidence="2 3" key="1">
    <citation type="submission" date="2020-01" db="EMBL/GenBank/DDBJ databases">
        <title>Aspergillus terreus IFO 6365 whole genome shotgun sequence.</title>
        <authorList>
            <person name="Kanamasa S."/>
            <person name="Takahashi H."/>
        </authorList>
    </citation>
    <scope>NUCLEOTIDE SEQUENCE [LARGE SCALE GENOMIC DNA]</scope>
    <source>
        <strain evidence="2 3">IFO 6365</strain>
    </source>
</reference>
<evidence type="ECO:0000256" key="1">
    <source>
        <dbReference type="SAM" id="MobiDB-lite"/>
    </source>
</evidence>